<dbReference type="NCBIfam" id="TIGR00157">
    <property type="entry name" value="ribosome small subunit-dependent GTPase A"/>
    <property type="match status" value="1"/>
</dbReference>
<dbReference type="SUPFAM" id="SSF50249">
    <property type="entry name" value="Nucleic acid-binding proteins"/>
    <property type="match status" value="1"/>
</dbReference>
<dbReference type="PANTHER" id="PTHR32120:SF11">
    <property type="entry name" value="SMALL RIBOSOMAL SUBUNIT BIOGENESIS GTPASE RSGA 1, MITOCHONDRIAL-RELATED"/>
    <property type="match status" value="1"/>
</dbReference>
<evidence type="ECO:0000256" key="2">
    <source>
        <dbReference type="ARBA" id="ARBA00023134"/>
    </source>
</evidence>
<feature type="domain" description="CP-type G" evidence="6">
    <location>
        <begin position="109"/>
        <end position="268"/>
    </location>
</feature>
<dbReference type="GO" id="GO:0005525">
    <property type="term" value="F:GTP binding"/>
    <property type="evidence" value="ECO:0007669"/>
    <property type="project" value="UniProtKB-UniRule"/>
</dbReference>
<dbReference type="Gene3D" id="3.40.50.300">
    <property type="entry name" value="P-loop containing nucleotide triphosphate hydrolases"/>
    <property type="match status" value="1"/>
</dbReference>
<sequence length="336" mass="37539">MARRRLSRQQRERIRAIQARRRAQLARRADRAQEQNGEAIQEPGVVITRHGQNLVVEDEQGDLHHCLSRQNIGDPVCGDRVAWQRTGEREGVVTAILERDSVLIRPTYSGEVRPLAANITQLVVVLAPLPPPSPYLLDQYLVAAEQIGVPVLIALNKKDLMDAAAIRGFEQDFGLYEDIGYPLIRISALHEHGLDPLVERLRDQTSILVGQSGTGKSSLVKALLPDRDIQVGRLSEASGLGRHTTSATTLYRLPQGGALIDSPGVRSFRLGRLDRHRLERGFREFAPFLGHCRFSDCSHRDEPGCALRQAVAAGEIHPRRLANFLHMAQEMEQRRP</sequence>
<evidence type="ECO:0000259" key="6">
    <source>
        <dbReference type="PROSITE" id="PS51721"/>
    </source>
</evidence>
<keyword evidence="2 3" id="KW-0342">GTP-binding</keyword>
<dbReference type="Gene3D" id="2.40.50.140">
    <property type="entry name" value="Nucleic acid-binding proteins"/>
    <property type="match status" value="1"/>
</dbReference>
<keyword evidence="1 3" id="KW-0547">Nucleotide-binding</keyword>
<dbReference type="HAMAP" id="MF_01820">
    <property type="entry name" value="GTPase_RsgA"/>
    <property type="match status" value="1"/>
</dbReference>
<name>A0A831W893_9GAMM</name>
<feature type="binding site" evidence="3">
    <location>
        <position position="299"/>
    </location>
    <ligand>
        <name>Zn(2+)</name>
        <dbReference type="ChEBI" id="CHEBI:29105"/>
    </ligand>
</feature>
<protein>
    <recommendedName>
        <fullName evidence="3">Small ribosomal subunit biogenesis GTPase RsgA</fullName>
        <ecNumber evidence="3">3.6.1.-</ecNumber>
    </recommendedName>
</protein>
<comment type="caution">
    <text evidence="7">The sequence shown here is derived from an EMBL/GenBank/DDBJ whole genome shotgun (WGS) entry which is preliminary data.</text>
</comment>
<dbReference type="PROSITE" id="PS51721">
    <property type="entry name" value="G_CP"/>
    <property type="match status" value="1"/>
</dbReference>
<evidence type="ECO:0000259" key="5">
    <source>
        <dbReference type="PROSITE" id="PS50936"/>
    </source>
</evidence>
<dbReference type="InterPro" id="IPR010914">
    <property type="entry name" value="RsgA_GTPase_dom"/>
</dbReference>
<dbReference type="CDD" id="cd01854">
    <property type="entry name" value="YjeQ_EngC"/>
    <property type="match status" value="1"/>
</dbReference>
<keyword evidence="4" id="KW-0175">Coiled coil</keyword>
<comment type="function">
    <text evidence="3">One of several proteins that assist in the late maturation steps of the functional core of the 30S ribosomal subunit. Helps release RbfA from mature subunits. May play a role in the assembly of ribosomal proteins into the subunit. Circularly permuted GTPase that catalyzes slow GTP hydrolysis, GTPase activity is stimulated by the 30S ribosomal subunit.</text>
</comment>
<reference evidence="7" key="1">
    <citation type="journal article" date="2020" name="mSystems">
        <title>Genome- and Community-Level Interaction Insights into Carbon Utilization and Element Cycling Functions of Hydrothermarchaeota in Hydrothermal Sediment.</title>
        <authorList>
            <person name="Zhou Z."/>
            <person name="Liu Y."/>
            <person name="Xu W."/>
            <person name="Pan J."/>
            <person name="Luo Z.H."/>
            <person name="Li M."/>
        </authorList>
    </citation>
    <scope>NUCLEOTIDE SEQUENCE [LARGE SCALE GENOMIC DNA]</scope>
    <source>
        <strain evidence="7">HyVt-443</strain>
    </source>
</reference>
<dbReference type="PROSITE" id="PS50936">
    <property type="entry name" value="ENGC_GTPASE"/>
    <property type="match status" value="1"/>
</dbReference>
<dbReference type="InterPro" id="IPR030378">
    <property type="entry name" value="G_CP_dom"/>
</dbReference>
<feature type="binding site" evidence="3">
    <location>
        <begin position="156"/>
        <end position="159"/>
    </location>
    <ligand>
        <name>GTP</name>
        <dbReference type="ChEBI" id="CHEBI:37565"/>
    </ligand>
</feature>
<comment type="subunit">
    <text evidence="3">Monomer. Associates with 30S ribosomal subunit, binds 16S rRNA.</text>
</comment>
<dbReference type="GO" id="GO:0003924">
    <property type="term" value="F:GTPase activity"/>
    <property type="evidence" value="ECO:0007669"/>
    <property type="project" value="UniProtKB-UniRule"/>
</dbReference>
<comment type="subcellular location">
    <subcellularLocation>
        <location evidence="3">Cytoplasm</location>
    </subcellularLocation>
</comment>
<proteinExistence type="inferred from homology"/>
<feature type="binding site" evidence="3">
    <location>
        <position position="292"/>
    </location>
    <ligand>
        <name>Zn(2+)</name>
        <dbReference type="ChEBI" id="CHEBI:29105"/>
    </ligand>
</feature>
<dbReference type="EMBL" id="DRKP01000045">
    <property type="protein sequence ID" value="HEB95480.1"/>
    <property type="molecule type" value="Genomic_DNA"/>
</dbReference>
<keyword evidence="3" id="KW-0699">rRNA-binding</keyword>
<dbReference type="Gene3D" id="1.10.40.50">
    <property type="entry name" value="Probable gtpase engc, domain 3"/>
    <property type="match status" value="1"/>
</dbReference>
<dbReference type="AlphaFoldDB" id="A0A831W893"/>
<comment type="similarity">
    <text evidence="3">Belongs to the TRAFAC class YlqF/YawG GTPase family. RsgA subfamily.</text>
</comment>
<keyword evidence="3" id="KW-0479">Metal-binding</keyword>
<dbReference type="InterPro" id="IPR004881">
    <property type="entry name" value="Ribosome_biogen_GTPase_RsgA"/>
</dbReference>
<feature type="binding site" evidence="3">
    <location>
        <position position="305"/>
    </location>
    <ligand>
        <name>Zn(2+)</name>
        <dbReference type="ChEBI" id="CHEBI:29105"/>
    </ligand>
</feature>
<organism evidence="7">
    <name type="scientific">Sedimenticola thiotaurini</name>
    <dbReference type="NCBI Taxonomy" id="1543721"/>
    <lineage>
        <taxon>Bacteria</taxon>
        <taxon>Pseudomonadati</taxon>
        <taxon>Pseudomonadota</taxon>
        <taxon>Gammaproteobacteria</taxon>
        <taxon>Chromatiales</taxon>
        <taxon>Sedimenticolaceae</taxon>
        <taxon>Sedimenticola</taxon>
    </lineage>
</organism>
<dbReference type="InterPro" id="IPR012340">
    <property type="entry name" value="NA-bd_OB-fold"/>
</dbReference>
<comment type="cofactor">
    <cofactor evidence="3">
        <name>Zn(2+)</name>
        <dbReference type="ChEBI" id="CHEBI:29105"/>
    </cofactor>
    <text evidence="3">Binds 1 zinc ion per subunit.</text>
</comment>
<accession>A0A831W893</accession>
<dbReference type="EC" id="3.6.1.-" evidence="3"/>
<dbReference type="NCBIfam" id="NF008931">
    <property type="entry name" value="PRK12288.1"/>
    <property type="match status" value="1"/>
</dbReference>
<keyword evidence="3" id="KW-0862">Zinc</keyword>
<dbReference type="GO" id="GO:0046872">
    <property type="term" value="F:metal ion binding"/>
    <property type="evidence" value="ECO:0007669"/>
    <property type="project" value="UniProtKB-KW"/>
</dbReference>
<dbReference type="GO" id="GO:0019843">
    <property type="term" value="F:rRNA binding"/>
    <property type="evidence" value="ECO:0007669"/>
    <property type="project" value="UniProtKB-KW"/>
</dbReference>
<evidence type="ECO:0000256" key="1">
    <source>
        <dbReference type="ARBA" id="ARBA00022741"/>
    </source>
</evidence>
<keyword evidence="3" id="KW-0378">Hydrolase</keyword>
<dbReference type="GO" id="GO:0042274">
    <property type="term" value="P:ribosomal small subunit biogenesis"/>
    <property type="evidence" value="ECO:0007669"/>
    <property type="project" value="UniProtKB-UniRule"/>
</dbReference>
<evidence type="ECO:0000256" key="4">
    <source>
        <dbReference type="SAM" id="Coils"/>
    </source>
</evidence>
<keyword evidence="3" id="KW-0694">RNA-binding</keyword>
<feature type="coiled-coil region" evidence="4">
    <location>
        <begin position="15"/>
        <end position="42"/>
    </location>
</feature>
<dbReference type="Pfam" id="PF03193">
    <property type="entry name" value="RsgA_GTPase"/>
    <property type="match status" value="1"/>
</dbReference>
<evidence type="ECO:0000313" key="7">
    <source>
        <dbReference type="EMBL" id="HEB95480.1"/>
    </source>
</evidence>
<feature type="binding site" evidence="3">
    <location>
        <begin position="210"/>
        <end position="218"/>
    </location>
    <ligand>
        <name>GTP</name>
        <dbReference type="ChEBI" id="CHEBI:37565"/>
    </ligand>
</feature>
<keyword evidence="3" id="KW-0963">Cytoplasm</keyword>
<dbReference type="InterPro" id="IPR027417">
    <property type="entry name" value="P-loop_NTPase"/>
</dbReference>
<dbReference type="GO" id="GO:0005737">
    <property type="term" value="C:cytoplasm"/>
    <property type="evidence" value="ECO:0007669"/>
    <property type="project" value="UniProtKB-SubCell"/>
</dbReference>
<dbReference type="SUPFAM" id="SSF52540">
    <property type="entry name" value="P-loop containing nucleoside triphosphate hydrolases"/>
    <property type="match status" value="1"/>
</dbReference>
<keyword evidence="3" id="KW-0690">Ribosome biogenesis</keyword>
<feature type="binding site" evidence="3">
    <location>
        <position position="297"/>
    </location>
    <ligand>
        <name>Zn(2+)</name>
        <dbReference type="ChEBI" id="CHEBI:29105"/>
    </ligand>
</feature>
<gene>
    <name evidence="3 7" type="primary">rsgA</name>
    <name evidence="7" type="ORF">ENI96_03475</name>
</gene>
<feature type="domain" description="EngC GTPase" evidence="5">
    <location>
        <begin position="117"/>
        <end position="266"/>
    </location>
</feature>
<evidence type="ECO:0000256" key="3">
    <source>
        <dbReference type="HAMAP-Rule" id="MF_01820"/>
    </source>
</evidence>
<dbReference type="Proteomes" id="UP000886251">
    <property type="component" value="Unassembled WGS sequence"/>
</dbReference>
<dbReference type="PANTHER" id="PTHR32120">
    <property type="entry name" value="SMALL RIBOSOMAL SUBUNIT BIOGENESIS GTPASE RSGA"/>
    <property type="match status" value="1"/>
</dbReference>